<organism evidence="9 10">
    <name type="scientific">Aspergillus lucknowensis</name>
    <dbReference type="NCBI Taxonomy" id="176173"/>
    <lineage>
        <taxon>Eukaryota</taxon>
        <taxon>Fungi</taxon>
        <taxon>Dikarya</taxon>
        <taxon>Ascomycota</taxon>
        <taxon>Pezizomycotina</taxon>
        <taxon>Eurotiomycetes</taxon>
        <taxon>Eurotiomycetidae</taxon>
        <taxon>Eurotiales</taxon>
        <taxon>Aspergillaceae</taxon>
        <taxon>Aspergillus</taxon>
        <taxon>Aspergillus subgen. Nidulantes</taxon>
    </lineage>
</organism>
<dbReference type="Proteomes" id="UP001610432">
    <property type="component" value="Unassembled WGS sequence"/>
</dbReference>
<dbReference type="EMBL" id="JBFXLQ010000007">
    <property type="protein sequence ID" value="KAL2870150.1"/>
    <property type="molecule type" value="Genomic_DNA"/>
</dbReference>
<keyword evidence="4" id="KW-0503">Monooxygenase</keyword>
<evidence type="ECO:0000256" key="6">
    <source>
        <dbReference type="ARBA" id="ARBA00034313"/>
    </source>
</evidence>
<dbReference type="PANTHER" id="PTHR35042:SF1">
    <property type="entry name" value="DUF1772-DOMAIN-CONTAINING PROTEIN"/>
    <property type="match status" value="1"/>
</dbReference>
<comment type="subcellular location">
    <subcellularLocation>
        <location evidence="1">Membrane</location>
        <topology evidence="1">Multi-pass membrane protein</topology>
    </subcellularLocation>
</comment>
<proteinExistence type="inferred from homology"/>
<evidence type="ECO:0000256" key="8">
    <source>
        <dbReference type="SAM" id="Phobius"/>
    </source>
</evidence>
<evidence type="ECO:0000256" key="3">
    <source>
        <dbReference type="ARBA" id="ARBA00022989"/>
    </source>
</evidence>
<protein>
    <submittedName>
        <fullName evidence="9">Uncharacterized protein</fullName>
    </submittedName>
</protein>
<evidence type="ECO:0000256" key="7">
    <source>
        <dbReference type="SAM" id="MobiDB-lite"/>
    </source>
</evidence>
<dbReference type="InterPro" id="IPR013901">
    <property type="entry name" value="Anthrone_oxy"/>
</dbReference>
<sequence length="589" mass="65263">MNNLPTSIRVAQAIGLTGAGYLAGNIASYSLATVPALLKSHREHDAPLPLIVKQWREMYSAGKAQNPPIAAVTAAAFAYLAWSVHSQSATALTHLAPSNATTLYSAAAALALAIVPWTLGAMRTTNKLLLDRAAATWVPTERSSEQVEELLGKWIVLNGVRGVFPFVAGVNPLCVRLPRLSRLPKQCERRLTTTVPQIGPYTVTVQGPWVDSEDAPDHKEPLLAQLKSIPRDTTTLTIDEDPPSDTEWDILANHFTAVRDLTIDSGFNEDLNDAKMPLHWPLEKLQLWGPCGEVTKSPHILQGRVGHLVLYFASELRFEGPTSRELSRAHDEAIERGEAQKRFLGKSGIQVVHMTELAQAWLREKCTAEGGEPKDGEEEAEHRPVDNGDDVEKESQMHTLEIIENDALDTFLRMSLALPHVVENLTTLNLRSTSNPPDCSWIHESMLGEVLPQLTQLQTLKLSVGEVFSDESSLPALYAWLPPNLTTLHFRGPVSLARSARWSDWVAAFASAEFLPRLERLAFVLDLHYAANEYDRKELAIAPDDLLDEARAACKRLCEAVRRRGVTIEGIQDEWAGQHVCLRPVDHRW</sequence>
<keyword evidence="2 8" id="KW-0812">Transmembrane</keyword>
<reference evidence="9 10" key="1">
    <citation type="submission" date="2024-07" db="EMBL/GenBank/DDBJ databases">
        <title>Section-level genome sequencing and comparative genomics of Aspergillus sections Usti and Cavernicolus.</title>
        <authorList>
            <consortium name="Lawrence Berkeley National Laboratory"/>
            <person name="Nybo J.L."/>
            <person name="Vesth T.C."/>
            <person name="Theobald S."/>
            <person name="Frisvad J.C."/>
            <person name="Larsen T.O."/>
            <person name="Kjaerboelling I."/>
            <person name="Rothschild-Mancinelli K."/>
            <person name="Lyhne E.K."/>
            <person name="Kogle M.E."/>
            <person name="Barry K."/>
            <person name="Clum A."/>
            <person name="Na H."/>
            <person name="Ledsgaard L."/>
            <person name="Lin J."/>
            <person name="Lipzen A."/>
            <person name="Kuo A."/>
            <person name="Riley R."/>
            <person name="Mondo S."/>
            <person name="Labutti K."/>
            <person name="Haridas S."/>
            <person name="Pangalinan J."/>
            <person name="Salamov A.A."/>
            <person name="Simmons B.A."/>
            <person name="Magnuson J.K."/>
            <person name="Chen J."/>
            <person name="Drula E."/>
            <person name="Henrissat B."/>
            <person name="Wiebenga A."/>
            <person name="Lubbers R.J."/>
            <person name="Gomes A.C."/>
            <person name="Macurrencykelacurrency M.R."/>
            <person name="Stajich J."/>
            <person name="Grigoriev I.V."/>
            <person name="Mortensen U.H."/>
            <person name="De Vries R.P."/>
            <person name="Baker S.E."/>
            <person name="Andersen M.R."/>
        </authorList>
    </citation>
    <scope>NUCLEOTIDE SEQUENCE [LARGE SCALE GENOMIC DNA]</scope>
    <source>
        <strain evidence="9 10">CBS 449.75</strain>
    </source>
</reference>
<evidence type="ECO:0000313" key="10">
    <source>
        <dbReference type="Proteomes" id="UP001610432"/>
    </source>
</evidence>
<comment type="similarity">
    <text evidence="6">Belongs to the anthrone oxygenase family.</text>
</comment>
<keyword evidence="10" id="KW-1185">Reference proteome</keyword>
<feature type="region of interest" description="Disordered" evidence="7">
    <location>
        <begin position="368"/>
        <end position="391"/>
    </location>
</feature>
<evidence type="ECO:0000256" key="2">
    <source>
        <dbReference type="ARBA" id="ARBA00022692"/>
    </source>
</evidence>
<accession>A0ABR4M098</accession>
<feature type="compositionally biased region" description="Basic and acidic residues" evidence="7">
    <location>
        <begin position="368"/>
        <end position="386"/>
    </location>
</feature>
<feature type="transmembrane region" description="Helical" evidence="8">
    <location>
        <begin position="102"/>
        <end position="122"/>
    </location>
</feature>
<dbReference type="PANTHER" id="PTHR35042">
    <property type="entry name" value="ANTHRONE OXYGENASE ENCC"/>
    <property type="match status" value="1"/>
</dbReference>
<dbReference type="RefSeq" id="XP_070889129.1">
    <property type="nucleotide sequence ID" value="XM_071032386.1"/>
</dbReference>
<evidence type="ECO:0000256" key="5">
    <source>
        <dbReference type="ARBA" id="ARBA00023136"/>
    </source>
</evidence>
<evidence type="ECO:0000313" key="9">
    <source>
        <dbReference type="EMBL" id="KAL2870150.1"/>
    </source>
</evidence>
<keyword evidence="5 8" id="KW-0472">Membrane</keyword>
<feature type="transmembrane region" description="Helical" evidence="8">
    <location>
        <begin position="64"/>
        <end position="82"/>
    </location>
</feature>
<name>A0ABR4M098_9EURO</name>
<gene>
    <name evidence="9" type="ORF">BJX67DRAFT_378682</name>
</gene>
<comment type="caution">
    <text evidence="9">The sequence shown here is derived from an EMBL/GenBank/DDBJ whole genome shotgun (WGS) entry which is preliminary data.</text>
</comment>
<keyword evidence="3 8" id="KW-1133">Transmembrane helix</keyword>
<dbReference type="GeneID" id="98147458"/>
<dbReference type="Pfam" id="PF08592">
    <property type="entry name" value="Anthrone_oxy"/>
    <property type="match status" value="1"/>
</dbReference>
<evidence type="ECO:0000256" key="4">
    <source>
        <dbReference type="ARBA" id="ARBA00023033"/>
    </source>
</evidence>
<keyword evidence="4" id="KW-0560">Oxidoreductase</keyword>
<evidence type="ECO:0000256" key="1">
    <source>
        <dbReference type="ARBA" id="ARBA00004141"/>
    </source>
</evidence>